<proteinExistence type="evidence at transcript level"/>
<sequence length="188" mass="21226">IMEGPFGPLMEPRFRCLLELPRTLLLPRTWASYCWVWHEWIQVSGSEFSISSSNDRCMALFAYLVHLLQRGVSGSTVSSTMSALSFWFQLFGWKDITKAFPVQQVLRGWKRVTHFPDSRRPISLQILSGILSLLPSVCSSFSGGLFVGILWCLSHWRTGFQIHVVVGWHPDGGCFFLGALRGGFVADI</sequence>
<organism evidence="2">
    <name type="scientific">Hirudinaria manillensis</name>
    <name type="common">Asian medical leech</name>
    <name type="synonym">Poecilobdella manillensis</name>
    <dbReference type="NCBI Taxonomy" id="1348078"/>
    <lineage>
        <taxon>Eukaryota</taxon>
        <taxon>Metazoa</taxon>
        <taxon>Spiralia</taxon>
        <taxon>Lophotrochozoa</taxon>
        <taxon>Annelida</taxon>
        <taxon>Clitellata</taxon>
        <taxon>Hirudinea</taxon>
        <taxon>Hirudinida</taxon>
        <taxon>Hirudiniformes</taxon>
        <taxon>Hirudinidae</taxon>
        <taxon>Hirudinaria</taxon>
    </lineage>
</organism>
<feature type="non-terminal residue" evidence="2">
    <location>
        <position position="1"/>
    </location>
</feature>
<dbReference type="InterPro" id="IPR010998">
    <property type="entry name" value="Integrase_recombinase_N"/>
</dbReference>
<dbReference type="Gene3D" id="1.10.150.130">
    <property type="match status" value="1"/>
</dbReference>
<evidence type="ECO:0000313" key="2">
    <source>
        <dbReference type="EMBL" id="ADQ57819.1"/>
    </source>
</evidence>
<dbReference type="GO" id="GO:0003677">
    <property type="term" value="F:DNA binding"/>
    <property type="evidence" value="ECO:0007669"/>
    <property type="project" value="UniProtKB-KW"/>
</dbReference>
<dbReference type="SUPFAM" id="SSF47823">
    <property type="entry name" value="lambda integrase-like, N-terminal domain"/>
    <property type="match status" value="1"/>
</dbReference>
<reference evidence="2" key="1">
    <citation type="submission" date="2010-09" db="EMBL/GenBank/DDBJ databases">
        <title>Annotation and Functional Classification of Partial Genes from P. yunnanensis. sp. nov.</title>
        <authorList>
            <person name="Wang B."/>
        </authorList>
    </citation>
    <scope>NUCLEOTIDE SEQUENCE</scope>
</reference>
<dbReference type="AlphaFoldDB" id="E5L356"/>
<keyword evidence="1" id="KW-0238">DNA-binding</keyword>
<name>E5L356_HIRMN</name>
<protein>
    <submittedName>
        <fullName evidence="2">Uncharacterized protein</fullName>
    </submittedName>
</protein>
<accession>E5L356</accession>
<dbReference type="EMBL" id="HQ285411">
    <property type="protein sequence ID" value="ADQ57819.1"/>
    <property type="molecule type" value="mRNA"/>
</dbReference>
<evidence type="ECO:0000256" key="1">
    <source>
        <dbReference type="ARBA" id="ARBA00023125"/>
    </source>
</evidence>